<reference evidence="6 7" key="1">
    <citation type="journal article" date="2014" name="FEMS Microbiol. Ecol.">
        <title>Sphaerotilus natans encrusted with nanoball-shaped Fe(III) oxide minerals formed by nitrate-reducing mixotrophic Fe(II) oxidation.</title>
        <authorList>
            <person name="Park S."/>
            <person name="Kim D.H."/>
            <person name="Lee J.H."/>
            <person name="Hur H.G."/>
        </authorList>
    </citation>
    <scope>NUCLEOTIDE SEQUENCE [LARGE SCALE GENOMIC DNA]</scope>
    <source>
        <strain evidence="6 7">DSM 6575</strain>
    </source>
</reference>
<feature type="binding site" evidence="2">
    <location>
        <position position="101"/>
    </location>
    <ligand>
        <name>Fe cation</name>
        <dbReference type="ChEBI" id="CHEBI:24875"/>
    </ligand>
</feature>
<dbReference type="InterPro" id="IPR011051">
    <property type="entry name" value="RmlC_Cupin_sf"/>
</dbReference>
<dbReference type="AlphaFoldDB" id="A0A059KP96"/>
<evidence type="ECO:0000256" key="3">
    <source>
        <dbReference type="RuleBase" id="RU003457"/>
    </source>
</evidence>
<dbReference type="InterPro" id="IPR014710">
    <property type="entry name" value="RmlC-like_jellyroll"/>
</dbReference>
<evidence type="ECO:0000256" key="2">
    <source>
        <dbReference type="PIRSR" id="PIRSR006232-1"/>
    </source>
</evidence>
<dbReference type="eggNOG" id="COG1741">
    <property type="taxonomic scope" value="Bacteria"/>
</dbReference>
<dbReference type="InterPro" id="IPR012093">
    <property type="entry name" value="Pirin"/>
</dbReference>
<dbReference type="Pfam" id="PF17954">
    <property type="entry name" value="Pirin_C_2"/>
    <property type="match status" value="1"/>
</dbReference>
<dbReference type="PATRIC" id="fig|1286631.3.peg.1085"/>
<dbReference type="Gene3D" id="2.60.120.10">
    <property type="entry name" value="Jelly Rolls"/>
    <property type="match status" value="2"/>
</dbReference>
<comment type="cofactor">
    <cofactor evidence="2">
        <name>Fe cation</name>
        <dbReference type="ChEBI" id="CHEBI:24875"/>
    </cofactor>
    <text evidence="2">Binds 1 Fe cation per subunit.</text>
</comment>
<keyword evidence="2" id="KW-0408">Iron</keyword>
<feature type="binding site" evidence="2">
    <location>
        <position position="103"/>
    </location>
    <ligand>
        <name>Fe cation</name>
        <dbReference type="ChEBI" id="CHEBI:24875"/>
    </ligand>
</feature>
<comment type="similarity">
    <text evidence="1 3">Belongs to the pirin family.</text>
</comment>
<dbReference type="SUPFAM" id="SSF51182">
    <property type="entry name" value="RmlC-like cupins"/>
    <property type="match status" value="1"/>
</dbReference>
<dbReference type="PANTHER" id="PTHR43212:SF3">
    <property type="entry name" value="QUERCETIN 2,3-DIOXYGENASE"/>
    <property type="match status" value="1"/>
</dbReference>
<gene>
    <name evidence="6" type="ORF">X805_10970</name>
</gene>
<protein>
    <submittedName>
        <fullName evidence="6">Pirin domain-containing protein</fullName>
    </submittedName>
</protein>
<feature type="domain" description="Pirin N-terminal" evidence="4">
    <location>
        <begin position="8"/>
        <end position="118"/>
    </location>
</feature>
<evidence type="ECO:0000259" key="4">
    <source>
        <dbReference type="Pfam" id="PF02678"/>
    </source>
</evidence>
<evidence type="ECO:0000256" key="1">
    <source>
        <dbReference type="ARBA" id="ARBA00008416"/>
    </source>
</evidence>
<dbReference type="InterPro" id="IPR003829">
    <property type="entry name" value="Pirin_N_dom"/>
</dbReference>
<dbReference type="STRING" id="34103.SAMN05421778_101193"/>
<feature type="binding site" evidence="2">
    <location>
        <position position="59"/>
    </location>
    <ligand>
        <name>Fe cation</name>
        <dbReference type="ChEBI" id="CHEBI:24875"/>
    </ligand>
</feature>
<dbReference type="RefSeq" id="WP_037479186.1">
    <property type="nucleotide sequence ID" value="NZ_AZRA01000027.1"/>
</dbReference>
<keyword evidence="2" id="KW-0479">Metal-binding</keyword>
<feature type="domain" description="Quercetin 2,3-dioxygenase C-terminal cupin" evidence="5">
    <location>
        <begin position="152"/>
        <end position="235"/>
    </location>
</feature>
<dbReference type="PIRSF" id="PIRSF006232">
    <property type="entry name" value="Pirin"/>
    <property type="match status" value="1"/>
</dbReference>
<keyword evidence="7" id="KW-1185">Reference proteome</keyword>
<dbReference type="PANTHER" id="PTHR43212">
    <property type="entry name" value="QUERCETIN 2,3-DIOXYGENASE"/>
    <property type="match status" value="1"/>
</dbReference>
<dbReference type="InterPro" id="IPR041602">
    <property type="entry name" value="Quercetinase_C"/>
</dbReference>
<dbReference type="Proteomes" id="UP000026714">
    <property type="component" value="Unassembled WGS sequence"/>
</dbReference>
<feature type="binding site" evidence="2">
    <location>
        <position position="57"/>
    </location>
    <ligand>
        <name>Fe cation</name>
        <dbReference type="ChEBI" id="CHEBI:24875"/>
    </ligand>
</feature>
<dbReference type="CDD" id="cd02910">
    <property type="entry name" value="cupin_Yhhw_N"/>
    <property type="match status" value="1"/>
</dbReference>
<sequence>MIEFRPSAKRGHAHHGWLESYHSFSFADYFDPSRMGWGNLRVINEDWVAGHRGFGTHGHRDMEIFTWMLGGELSHRDSLGNGATLRPGEAQRMSAGTGVRHSEMNHGIEVAHLLQIWMLPSQAGLPPSYDQHTIDDAELRGRLRLVGAPAGSAEAAQAAVALNADVRLHIGRFDGPAERAELTLDPARKAYVHLARGRLTASGQALNTGDALAIDGETVLSLHDGQDAEVLVFELQP</sequence>
<organism evidence="6 7">
    <name type="scientific">Sphaerotilus natans subsp. natans DSM 6575</name>
    <dbReference type="NCBI Taxonomy" id="1286631"/>
    <lineage>
        <taxon>Bacteria</taxon>
        <taxon>Pseudomonadati</taxon>
        <taxon>Pseudomonadota</taxon>
        <taxon>Betaproteobacteria</taxon>
        <taxon>Burkholderiales</taxon>
        <taxon>Sphaerotilaceae</taxon>
        <taxon>Sphaerotilus</taxon>
    </lineage>
</organism>
<dbReference type="EMBL" id="AZRA01000027">
    <property type="protein sequence ID" value="KDB53261.1"/>
    <property type="molecule type" value="Genomic_DNA"/>
</dbReference>
<evidence type="ECO:0000313" key="7">
    <source>
        <dbReference type="Proteomes" id="UP000026714"/>
    </source>
</evidence>
<dbReference type="GO" id="GO:0046872">
    <property type="term" value="F:metal ion binding"/>
    <property type="evidence" value="ECO:0007669"/>
    <property type="project" value="UniProtKB-KW"/>
</dbReference>
<dbReference type="Pfam" id="PF02678">
    <property type="entry name" value="Pirin"/>
    <property type="match status" value="1"/>
</dbReference>
<comment type="caution">
    <text evidence="6">The sequence shown here is derived from an EMBL/GenBank/DDBJ whole genome shotgun (WGS) entry which is preliminary data.</text>
</comment>
<accession>A0A059KP96</accession>
<evidence type="ECO:0000313" key="6">
    <source>
        <dbReference type="EMBL" id="KDB53261.1"/>
    </source>
</evidence>
<name>A0A059KP96_9BURK</name>
<evidence type="ECO:0000259" key="5">
    <source>
        <dbReference type="Pfam" id="PF17954"/>
    </source>
</evidence>
<proteinExistence type="inferred from homology"/>